<dbReference type="EMBL" id="BMNB01000003">
    <property type="protein sequence ID" value="GGM27847.1"/>
    <property type="molecule type" value="Genomic_DNA"/>
</dbReference>
<dbReference type="Proteomes" id="UP000608890">
    <property type="component" value="Unassembled WGS sequence"/>
</dbReference>
<evidence type="ECO:0000256" key="1">
    <source>
        <dbReference type="SAM" id="MobiDB-lite"/>
    </source>
</evidence>
<evidence type="ECO:0000313" key="3">
    <source>
        <dbReference type="Proteomes" id="UP000608890"/>
    </source>
</evidence>
<sequence>MTDQTAAQFNAEVADALARLDGTTRSAVALLTGIPSADLDDLGGFGDDTGPAARTEADR</sequence>
<name>A0A917TMJ1_9ACTN</name>
<gene>
    <name evidence="2" type="ORF">GCM10011608_10820</name>
</gene>
<organism evidence="2 3">
    <name type="scientific">Micromonospora sonchi</name>
    <dbReference type="NCBI Taxonomy" id="1763543"/>
    <lineage>
        <taxon>Bacteria</taxon>
        <taxon>Bacillati</taxon>
        <taxon>Actinomycetota</taxon>
        <taxon>Actinomycetes</taxon>
        <taxon>Micromonosporales</taxon>
        <taxon>Micromonosporaceae</taxon>
        <taxon>Micromonospora</taxon>
    </lineage>
</organism>
<proteinExistence type="predicted"/>
<keyword evidence="3" id="KW-1185">Reference proteome</keyword>
<reference evidence="2" key="1">
    <citation type="journal article" date="2014" name="Int. J. Syst. Evol. Microbiol.">
        <title>Complete genome sequence of Corynebacterium casei LMG S-19264T (=DSM 44701T), isolated from a smear-ripened cheese.</title>
        <authorList>
            <consortium name="US DOE Joint Genome Institute (JGI-PGF)"/>
            <person name="Walter F."/>
            <person name="Albersmeier A."/>
            <person name="Kalinowski J."/>
            <person name="Ruckert C."/>
        </authorList>
    </citation>
    <scope>NUCLEOTIDE SEQUENCE</scope>
    <source>
        <strain evidence="2">CGMCC 4.7312</strain>
    </source>
</reference>
<evidence type="ECO:0000313" key="2">
    <source>
        <dbReference type="EMBL" id="GGM27847.1"/>
    </source>
</evidence>
<dbReference type="RefSeq" id="WP_189041122.1">
    <property type="nucleotide sequence ID" value="NZ_BMNB01000003.1"/>
</dbReference>
<protein>
    <submittedName>
        <fullName evidence="2">Uncharacterized protein</fullName>
    </submittedName>
</protein>
<dbReference type="AlphaFoldDB" id="A0A917TMJ1"/>
<comment type="caution">
    <text evidence="2">The sequence shown here is derived from an EMBL/GenBank/DDBJ whole genome shotgun (WGS) entry which is preliminary data.</text>
</comment>
<feature type="region of interest" description="Disordered" evidence="1">
    <location>
        <begin position="40"/>
        <end position="59"/>
    </location>
</feature>
<accession>A0A917TMJ1</accession>
<reference evidence="2" key="2">
    <citation type="submission" date="2020-09" db="EMBL/GenBank/DDBJ databases">
        <authorList>
            <person name="Sun Q."/>
            <person name="Zhou Y."/>
        </authorList>
    </citation>
    <scope>NUCLEOTIDE SEQUENCE</scope>
    <source>
        <strain evidence="2">CGMCC 4.7312</strain>
    </source>
</reference>